<protein>
    <submittedName>
        <fullName evidence="1">DUF5309 domain-containing protein</fullName>
    </submittedName>
</protein>
<evidence type="ECO:0000313" key="1">
    <source>
        <dbReference type="EMBL" id="MCS5737468.1"/>
    </source>
</evidence>
<reference evidence="1" key="1">
    <citation type="submission" date="2022-08" db="EMBL/GenBank/DDBJ databases">
        <authorList>
            <person name="Deng Y."/>
            <person name="Han X.-F."/>
            <person name="Zhang Y.-Q."/>
        </authorList>
    </citation>
    <scope>NUCLEOTIDE SEQUENCE</scope>
    <source>
        <strain evidence="1">CPCC 203386</strain>
    </source>
</reference>
<organism evidence="1 2">
    <name type="scientific">Herbiconiux daphne</name>
    <dbReference type="NCBI Taxonomy" id="2970914"/>
    <lineage>
        <taxon>Bacteria</taxon>
        <taxon>Bacillati</taxon>
        <taxon>Actinomycetota</taxon>
        <taxon>Actinomycetes</taxon>
        <taxon>Micrococcales</taxon>
        <taxon>Microbacteriaceae</taxon>
        <taxon>Herbiconiux</taxon>
    </lineage>
</organism>
<keyword evidence="2" id="KW-1185">Reference proteome</keyword>
<accession>A0ABT2HC53</accession>
<comment type="caution">
    <text evidence="1">The sequence shown here is derived from an EMBL/GenBank/DDBJ whole genome shotgun (WGS) entry which is preliminary data.</text>
</comment>
<feature type="non-terminal residue" evidence="1">
    <location>
        <position position="1"/>
    </location>
</feature>
<evidence type="ECO:0000313" key="2">
    <source>
        <dbReference type="Proteomes" id="UP001165586"/>
    </source>
</evidence>
<dbReference type="Pfam" id="PF17236">
    <property type="entry name" value="SU10_MCP"/>
    <property type="match status" value="1"/>
</dbReference>
<name>A0ABT2HC53_9MICO</name>
<dbReference type="Proteomes" id="UP001165586">
    <property type="component" value="Unassembled WGS sequence"/>
</dbReference>
<sequence length="179" mass="18245">SDAEAGTLKSTTVEKNVTQILRKVVAVSDTADALSSYGRGSELAYQMEKAGAEIKRDLEWAFLNNGAASEGLGALTATNAITTAGTPPVPNPVAAASLANSYNGLSLVQTGTTGQNGARVTAGFKALVSTQPSPDAIQGTVTVVKDTAGTGLTETDLFGLTEALYEAGAQPNIIMFHPS</sequence>
<proteinExistence type="predicted"/>
<dbReference type="RefSeq" id="WP_259543879.1">
    <property type="nucleotide sequence ID" value="NZ_JANLCJ010000738.1"/>
</dbReference>
<gene>
    <name evidence="1" type="ORF">N1032_27435</name>
</gene>
<feature type="non-terminal residue" evidence="1">
    <location>
        <position position="179"/>
    </location>
</feature>
<dbReference type="EMBL" id="JANLCJ010000738">
    <property type="protein sequence ID" value="MCS5737468.1"/>
    <property type="molecule type" value="Genomic_DNA"/>
</dbReference>
<dbReference type="InterPro" id="IPR035198">
    <property type="entry name" value="SU10_MCP"/>
</dbReference>